<reference evidence="7 8" key="1">
    <citation type="submission" date="2018-10" db="EMBL/GenBank/DDBJ databases">
        <title>Genomic Encyclopedia of Archaeal and Bacterial Type Strains, Phase II (KMG-II): from individual species to whole genera.</title>
        <authorList>
            <person name="Goeker M."/>
        </authorList>
    </citation>
    <scope>NUCLEOTIDE SEQUENCE [LARGE SCALE GENOMIC DNA]</scope>
    <source>
        <strain evidence="7 8">DSM 16510</strain>
    </source>
</reference>
<dbReference type="Gene3D" id="1.20.120.340">
    <property type="entry name" value="Flagellar protein FliS"/>
    <property type="match status" value="1"/>
</dbReference>
<keyword evidence="7" id="KW-0282">Flagellum</keyword>
<dbReference type="OrthoDB" id="1524959at2"/>
<dbReference type="PANTHER" id="PTHR34773:SF1">
    <property type="entry name" value="FLAGELLAR SECRETION CHAPERONE FLIS"/>
    <property type="match status" value="1"/>
</dbReference>
<dbReference type="EMBL" id="RCCJ01000001">
    <property type="protein sequence ID" value="RLJ69769.1"/>
    <property type="molecule type" value="Genomic_DNA"/>
</dbReference>
<keyword evidence="5" id="KW-0143">Chaperone</keyword>
<dbReference type="Proteomes" id="UP000267841">
    <property type="component" value="Unassembled WGS sequence"/>
</dbReference>
<name>A0A497XNS7_9AQUI</name>
<evidence type="ECO:0000313" key="7">
    <source>
        <dbReference type="EMBL" id="RLJ69769.1"/>
    </source>
</evidence>
<protein>
    <recommendedName>
        <fullName evidence="6">Flagellar secretion chaperone FliS</fullName>
    </recommendedName>
</protein>
<dbReference type="PANTHER" id="PTHR34773">
    <property type="entry name" value="FLAGELLAR SECRETION CHAPERONE FLIS"/>
    <property type="match status" value="1"/>
</dbReference>
<dbReference type="NCBIfam" id="TIGR00208">
    <property type="entry name" value="fliS"/>
    <property type="match status" value="1"/>
</dbReference>
<dbReference type="GO" id="GO:0005829">
    <property type="term" value="C:cytosol"/>
    <property type="evidence" value="ECO:0007669"/>
    <property type="project" value="UniProtKB-SubCell"/>
</dbReference>
<organism evidence="7 8">
    <name type="scientific">Hydrogenivirga caldilitoris</name>
    <dbReference type="NCBI Taxonomy" id="246264"/>
    <lineage>
        <taxon>Bacteria</taxon>
        <taxon>Pseudomonadati</taxon>
        <taxon>Aquificota</taxon>
        <taxon>Aquificia</taxon>
        <taxon>Aquificales</taxon>
        <taxon>Aquificaceae</taxon>
        <taxon>Hydrogenivirga</taxon>
    </lineage>
</organism>
<evidence type="ECO:0000256" key="2">
    <source>
        <dbReference type="ARBA" id="ARBA00008787"/>
    </source>
</evidence>
<evidence type="ECO:0000256" key="6">
    <source>
        <dbReference type="PIRNR" id="PIRNR039090"/>
    </source>
</evidence>
<dbReference type="GO" id="GO:0071973">
    <property type="term" value="P:bacterial-type flagellum-dependent cell motility"/>
    <property type="evidence" value="ECO:0007669"/>
    <property type="project" value="TreeGrafter"/>
</dbReference>
<keyword evidence="4 6" id="KW-1005">Bacterial flagellum biogenesis</keyword>
<comment type="similarity">
    <text evidence="2 6">Belongs to the FliS family.</text>
</comment>
<dbReference type="CDD" id="cd16098">
    <property type="entry name" value="FliS"/>
    <property type="match status" value="1"/>
</dbReference>
<sequence length="138" mass="15696">MNPAEIYLKNMVENANPIRLVIMLYDKAISCIEDAIDAIRSGLGETENVKRKAENLTKTMDILIVLRASLDSERGQEIAKNLDEIYEILINEIVSANMRNDISTLEKIKGILEELREAWEEAEKKVYGKEEVTARANE</sequence>
<evidence type="ECO:0000256" key="5">
    <source>
        <dbReference type="ARBA" id="ARBA00023186"/>
    </source>
</evidence>
<dbReference type="PIRSF" id="PIRSF039090">
    <property type="entry name" value="Flis"/>
    <property type="match status" value="1"/>
</dbReference>
<proteinExistence type="inferred from homology"/>
<evidence type="ECO:0000256" key="4">
    <source>
        <dbReference type="ARBA" id="ARBA00022795"/>
    </source>
</evidence>
<dbReference type="InterPro" id="IPR003713">
    <property type="entry name" value="FliS"/>
</dbReference>
<keyword evidence="3 6" id="KW-0963">Cytoplasm</keyword>
<evidence type="ECO:0000256" key="1">
    <source>
        <dbReference type="ARBA" id="ARBA00004514"/>
    </source>
</evidence>
<dbReference type="GO" id="GO:0044780">
    <property type="term" value="P:bacterial-type flagellum assembly"/>
    <property type="evidence" value="ECO:0007669"/>
    <property type="project" value="InterPro"/>
</dbReference>
<dbReference type="InterPro" id="IPR036584">
    <property type="entry name" value="FliS_sf"/>
</dbReference>
<dbReference type="AlphaFoldDB" id="A0A497XNS7"/>
<keyword evidence="7" id="KW-0969">Cilium</keyword>
<evidence type="ECO:0000313" key="8">
    <source>
        <dbReference type="Proteomes" id="UP000267841"/>
    </source>
</evidence>
<accession>A0A497XNS7</accession>
<keyword evidence="7" id="KW-0966">Cell projection</keyword>
<gene>
    <name evidence="7" type="ORF">BCF55_0024</name>
</gene>
<dbReference type="RefSeq" id="WP_121008589.1">
    <property type="nucleotide sequence ID" value="NZ_RCCJ01000001.1"/>
</dbReference>
<keyword evidence="8" id="KW-1185">Reference proteome</keyword>
<comment type="subcellular location">
    <subcellularLocation>
        <location evidence="1 6">Cytoplasm</location>
        <location evidence="1 6">Cytosol</location>
    </subcellularLocation>
</comment>
<comment type="caution">
    <text evidence="7">The sequence shown here is derived from an EMBL/GenBank/DDBJ whole genome shotgun (WGS) entry which is preliminary data.</text>
</comment>
<dbReference type="Pfam" id="PF02561">
    <property type="entry name" value="FliS"/>
    <property type="match status" value="1"/>
</dbReference>
<dbReference type="SUPFAM" id="SSF101116">
    <property type="entry name" value="Flagellar export chaperone FliS"/>
    <property type="match status" value="1"/>
</dbReference>
<evidence type="ECO:0000256" key="3">
    <source>
        <dbReference type="ARBA" id="ARBA00022490"/>
    </source>
</evidence>